<dbReference type="HOGENOM" id="CLU_145625_0_0_1"/>
<proteinExistence type="evidence at protein level"/>
<gene>
    <name evidence="2" type="ORF">CELE_F26G1.2</name>
    <name evidence="2 4" type="ORF">F26G1.2</name>
</gene>
<keyword evidence="5" id="KW-1267">Proteomics identification</keyword>
<dbReference type="ExpressionAtlas" id="H2KZ20">
    <property type="expression patterns" value="baseline and differential"/>
</dbReference>
<keyword evidence="3" id="KW-1185">Reference proteome</keyword>
<dbReference type="STRING" id="6239.F26G1.2a.1"/>
<dbReference type="Proteomes" id="UP000001940">
    <property type="component" value="Chromosome II"/>
</dbReference>
<dbReference type="AGR" id="WB:WBGene00017838"/>
<dbReference type="CTD" id="184993"/>
<evidence type="ECO:0000313" key="4">
    <source>
        <dbReference type="WormBase" id="F26G1.2a"/>
    </source>
</evidence>
<dbReference type="SMR" id="H2KZ20"/>
<dbReference type="GeneID" id="184993"/>
<dbReference type="PANTHER" id="PTHR38608:SF2">
    <property type="entry name" value="SIGNAL PEPTIDE PROTEIN"/>
    <property type="match status" value="1"/>
</dbReference>
<dbReference type="Bgee" id="WBGene00017838">
    <property type="expression patterns" value="Expressed in larva and 3 other cell types or tissues"/>
</dbReference>
<dbReference type="EMBL" id="BX284602">
    <property type="protein sequence ID" value="CCD65854.1"/>
    <property type="molecule type" value="Genomic_DNA"/>
</dbReference>
<sequence length="151" mass="16439">MLGMMNSPSDSVEFYATNRKVSDELGSAAENSEELKKFSEVKQKDVVSYTEDGRKMINGKLVNESDAPTMWGSALLRGRIRTITGAPLTDKEKKEEREKVRRNSKKLGKTIAVVASLQTLASTEVIGQESNAPQPVEITPVAVVGSDSPPK</sequence>
<evidence type="ECO:0000256" key="1">
    <source>
        <dbReference type="SAM" id="MobiDB-lite"/>
    </source>
</evidence>
<dbReference type="OrthoDB" id="5821797at2759"/>
<protein>
    <submittedName>
        <fullName evidence="2">Signal peptide protein</fullName>
    </submittedName>
</protein>
<dbReference type="OMA" id="EDGRKMI"/>
<dbReference type="WormBase" id="F26G1.2a">
    <property type="protein sequence ID" value="CE44968"/>
    <property type="gene ID" value="WBGene00017838"/>
</dbReference>
<dbReference type="AlphaFoldDB" id="H2KZ20"/>
<dbReference type="eggNOG" id="ENOG502SYN9">
    <property type="taxonomic scope" value="Eukaryota"/>
</dbReference>
<evidence type="ECO:0000313" key="3">
    <source>
        <dbReference type="Proteomes" id="UP000001940"/>
    </source>
</evidence>
<dbReference type="PANTHER" id="PTHR38608">
    <property type="entry name" value="PROTEIN CBG07207"/>
    <property type="match status" value="1"/>
</dbReference>
<feature type="region of interest" description="Disordered" evidence="1">
    <location>
        <begin position="128"/>
        <end position="151"/>
    </location>
</feature>
<dbReference type="RefSeq" id="NP_001040768.2">
    <property type="nucleotide sequence ID" value="NM_001047303.4"/>
</dbReference>
<dbReference type="FunCoup" id="H2KZ20">
    <property type="interactions" value="96"/>
</dbReference>
<dbReference type="InParanoid" id="H2KZ20"/>
<evidence type="ECO:0000313" key="2">
    <source>
        <dbReference type="EMBL" id="CCD65854.1"/>
    </source>
</evidence>
<dbReference type="PaxDb" id="6239-F26G1.2a"/>
<accession>H2KZ20</accession>
<reference evidence="2 3" key="1">
    <citation type="journal article" date="1998" name="Science">
        <title>Genome sequence of the nematode C. elegans: a platform for investigating biology.</title>
        <authorList>
            <consortium name="The C. elegans sequencing consortium"/>
            <person name="Sulson J.E."/>
            <person name="Waterston R."/>
        </authorList>
    </citation>
    <scope>NUCLEOTIDE SEQUENCE [LARGE SCALE GENOMIC DNA]</scope>
    <source>
        <strain evidence="2 3">Bristol N2</strain>
    </source>
</reference>
<name>H2KZ20_CAEEL</name>
<organism evidence="2 3">
    <name type="scientific">Caenorhabditis elegans</name>
    <dbReference type="NCBI Taxonomy" id="6239"/>
    <lineage>
        <taxon>Eukaryota</taxon>
        <taxon>Metazoa</taxon>
        <taxon>Ecdysozoa</taxon>
        <taxon>Nematoda</taxon>
        <taxon>Chromadorea</taxon>
        <taxon>Rhabditida</taxon>
        <taxon>Rhabditina</taxon>
        <taxon>Rhabditomorpha</taxon>
        <taxon>Rhabditoidea</taxon>
        <taxon>Rhabditidae</taxon>
        <taxon>Peloderinae</taxon>
        <taxon>Caenorhabditis</taxon>
    </lineage>
</organism>
<evidence type="ECO:0007829" key="5">
    <source>
        <dbReference type="PeptideAtlas" id="H2KZ20"/>
    </source>
</evidence>
<dbReference type="KEGG" id="cel:CELE_F26G1.2"/>